<accession>A0A0C2MS09</accession>
<dbReference type="InterPro" id="IPR000277">
    <property type="entry name" value="Cys/Met-Metab_PyrdxlP-dep_enz"/>
</dbReference>
<keyword evidence="6" id="KW-0198">Cysteine biosynthesis</keyword>
<dbReference type="OrthoDB" id="3512640at2759"/>
<evidence type="ECO:0000256" key="5">
    <source>
        <dbReference type="ARBA" id="ARBA00022898"/>
    </source>
</evidence>
<dbReference type="GO" id="GO:0019346">
    <property type="term" value="P:transsulfuration"/>
    <property type="evidence" value="ECO:0007669"/>
    <property type="project" value="InterPro"/>
</dbReference>
<dbReference type="GO" id="GO:0004123">
    <property type="term" value="F:cystathionine gamma-lyase activity"/>
    <property type="evidence" value="ECO:0007669"/>
    <property type="project" value="TreeGrafter"/>
</dbReference>
<dbReference type="Pfam" id="PF01053">
    <property type="entry name" value="Cys_Met_Meta_PP"/>
    <property type="match status" value="1"/>
</dbReference>
<proteinExistence type="inferred from homology"/>
<dbReference type="GO" id="GO:0019343">
    <property type="term" value="P:cysteine biosynthetic process via cystathionine"/>
    <property type="evidence" value="ECO:0007669"/>
    <property type="project" value="TreeGrafter"/>
</dbReference>
<dbReference type="InterPro" id="IPR015424">
    <property type="entry name" value="PyrdxlP-dep_Trfase"/>
</dbReference>
<evidence type="ECO:0000256" key="3">
    <source>
        <dbReference type="ARBA" id="ARBA00009077"/>
    </source>
</evidence>
<comment type="similarity">
    <text evidence="3 8">Belongs to the trans-sulfuration enzymes family.</text>
</comment>
<evidence type="ECO:0000256" key="8">
    <source>
        <dbReference type="RuleBase" id="RU362118"/>
    </source>
</evidence>
<gene>
    <name evidence="9" type="ORF">RF11_00214</name>
</gene>
<dbReference type="SUPFAM" id="SSF53383">
    <property type="entry name" value="PLP-dependent transferases"/>
    <property type="match status" value="1"/>
</dbReference>
<dbReference type="UniPathway" id="UPA00136">
    <property type="reaction ID" value="UER00202"/>
</dbReference>
<dbReference type="InterPro" id="IPR015421">
    <property type="entry name" value="PyrdxlP-dep_Trfase_major"/>
</dbReference>
<keyword evidence="10" id="KW-1185">Reference proteome</keyword>
<comment type="cofactor">
    <cofactor evidence="1 8">
        <name>pyridoxal 5'-phosphate</name>
        <dbReference type="ChEBI" id="CHEBI:597326"/>
    </cofactor>
</comment>
<sequence length="106" mass="11491">MKEEKKGFSTRAIHSDSISHKWPGNPVVTGISLSTTFKQEAAGKPDKYEYSRSGNPTRDALENTLAELENAKYALTYASGLAAEANILHLLEPGDEVICCDDVYGG</sequence>
<evidence type="ECO:0000256" key="4">
    <source>
        <dbReference type="ARBA" id="ARBA00012085"/>
    </source>
</evidence>
<reference evidence="9 10" key="1">
    <citation type="journal article" date="2014" name="Genome Biol. Evol.">
        <title>The genome of the myxosporean Thelohanellus kitauei shows adaptations to nutrient acquisition within its fish host.</title>
        <authorList>
            <person name="Yang Y."/>
            <person name="Xiong J."/>
            <person name="Zhou Z."/>
            <person name="Huo F."/>
            <person name="Miao W."/>
            <person name="Ran C."/>
            <person name="Liu Y."/>
            <person name="Zhang J."/>
            <person name="Feng J."/>
            <person name="Wang M."/>
            <person name="Wang M."/>
            <person name="Wang L."/>
            <person name="Yao B."/>
        </authorList>
    </citation>
    <scope>NUCLEOTIDE SEQUENCE [LARGE SCALE GENOMIC DNA]</scope>
    <source>
        <strain evidence="9">Wuqing</strain>
    </source>
</reference>
<comment type="caution">
    <text evidence="9">The sequence shown here is derived from an EMBL/GenBank/DDBJ whole genome shotgun (WGS) entry which is preliminary data.</text>
</comment>
<dbReference type="PANTHER" id="PTHR11808:SF15">
    <property type="entry name" value="CYSTATHIONINE GAMMA-LYASE"/>
    <property type="match status" value="1"/>
</dbReference>
<dbReference type="AlphaFoldDB" id="A0A0C2MS09"/>
<dbReference type="GO" id="GO:0005737">
    <property type="term" value="C:cytoplasm"/>
    <property type="evidence" value="ECO:0007669"/>
    <property type="project" value="TreeGrafter"/>
</dbReference>
<dbReference type="EMBL" id="JWZT01002196">
    <property type="protein sequence ID" value="KII70081.1"/>
    <property type="molecule type" value="Genomic_DNA"/>
</dbReference>
<name>A0A0C2MS09_THEKT</name>
<evidence type="ECO:0000256" key="7">
    <source>
        <dbReference type="ARBA" id="ARBA00029853"/>
    </source>
</evidence>
<dbReference type="Proteomes" id="UP000031668">
    <property type="component" value="Unassembled WGS sequence"/>
</dbReference>
<protein>
    <recommendedName>
        <fullName evidence="4">cystathionine gamma-lyase</fullName>
        <ecNumber evidence="4">4.4.1.1</ecNumber>
    </recommendedName>
    <alternativeName>
        <fullName evidence="7">Gamma-cystathionase</fullName>
    </alternativeName>
</protein>
<comment type="pathway">
    <text evidence="2">Amino-acid biosynthesis; L-cysteine biosynthesis; L-cysteine from L-homocysteine and L-serine: step 2/2.</text>
</comment>
<evidence type="ECO:0000313" key="9">
    <source>
        <dbReference type="EMBL" id="KII70081.1"/>
    </source>
</evidence>
<dbReference type="PANTHER" id="PTHR11808">
    <property type="entry name" value="TRANS-SULFURATION ENZYME FAMILY MEMBER"/>
    <property type="match status" value="1"/>
</dbReference>
<keyword evidence="6" id="KW-0028">Amino-acid biosynthesis</keyword>
<dbReference type="OMA" id="DEVICCD"/>
<evidence type="ECO:0000256" key="2">
    <source>
        <dbReference type="ARBA" id="ARBA00005038"/>
    </source>
</evidence>
<evidence type="ECO:0000256" key="6">
    <source>
        <dbReference type="ARBA" id="ARBA00023192"/>
    </source>
</evidence>
<evidence type="ECO:0000313" key="10">
    <source>
        <dbReference type="Proteomes" id="UP000031668"/>
    </source>
</evidence>
<dbReference type="GO" id="GO:0030170">
    <property type="term" value="F:pyridoxal phosphate binding"/>
    <property type="evidence" value="ECO:0007669"/>
    <property type="project" value="InterPro"/>
</dbReference>
<dbReference type="Gene3D" id="3.40.640.10">
    <property type="entry name" value="Type I PLP-dependent aspartate aminotransferase-like (Major domain)"/>
    <property type="match status" value="1"/>
</dbReference>
<keyword evidence="9" id="KW-0456">Lyase</keyword>
<keyword evidence="5 8" id="KW-0663">Pyridoxal phosphate</keyword>
<dbReference type="EC" id="4.4.1.1" evidence="4"/>
<evidence type="ECO:0000256" key="1">
    <source>
        <dbReference type="ARBA" id="ARBA00001933"/>
    </source>
</evidence>
<organism evidence="9 10">
    <name type="scientific">Thelohanellus kitauei</name>
    <name type="common">Myxosporean</name>
    <dbReference type="NCBI Taxonomy" id="669202"/>
    <lineage>
        <taxon>Eukaryota</taxon>
        <taxon>Metazoa</taxon>
        <taxon>Cnidaria</taxon>
        <taxon>Myxozoa</taxon>
        <taxon>Myxosporea</taxon>
        <taxon>Bivalvulida</taxon>
        <taxon>Platysporina</taxon>
        <taxon>Myxobolidae</taxon>
        <taxon>Thelohanellus</taxon>
    </lineage>
</organism>